<accession>A0ABS5HDY0</accession>
<gene>
    <name evidence="1" type="ORF">J9B83_12945</name>
</gene>
<dbReference type="Proteomes" id="UP000679722">
    <property type="component" value="Unassembled WGS sequence"/>
</dbReference>
<organism evidence="1 2">
    <name type="scientific">Marinomonas vulgaris</name>
    <dbReference type="NCBI Taxonomy" id="2823372"/>
    <lineage>
        <taxon>Bacteria</taxon>
        <taxon>Pseudomonadati</taxon>
        <taxon>Pseudomonadota</taxon>
        <taxon>Gammaproteobacteria</taxon>
        <taxon>Oceanospirillales</taxon>
        <taxon>Oceanospirillaceae</taxon>
        <taxon>Marinomonas</taxon>
    </lineage>
</organism>
<keyword evidence="2" id="KW-1185">Reference proteome</keyword>
<reference evidence="2" key="1">
    <citation type="submission" date="2023-07" db="EMBL/GenBank/DDBJ databases">
        <title>Marinomonas vulgaris A79, complete genome.</title>
        <authorList>
            <person name="Ying J.-J."/>
        </authorList>
    </citation>
    <scope>NUCLEOTIDE SEQUENCE [LARGE SCALE GENOMIC DNA]</scope>
    <source>
        <strain evidence="2">A79</strain>
    </source>
</reference>
<comment type="caution">
    <text evidence="1">The sequence shown here is derived from an EMBL/GenBank/DDBJ whole genome shotgun (WGS) entry which is preliminary data.</text>
</comment>
<dbReference type="RefSeq" id="WP_211537281.1">
    <property type="nucleotide sequence ID" value="NZ_JAGSSV010000021.1"/>
</dbReference>
<protein>
    <submittedName>
        <fullName evidence="1">Uncharacterized protein</fullName>
    </submittedName>
</protein>
<sequence length="79" mass="8842">MQKIKPTDKVITYKSELERKAELSNSLLIMLEEAATRQSCEEAACVITGVLKNLSNDFSEIKSSVDFWESLTGSNLEKT</sequence>
<name>A0ABS5HDY0_9GAMM</name>
<proteinExistence type="predicted"/>
<dbReference type="EMBL" id="JAGSSV010000021">
    <property type="protein sequence ID" value="MBR7889838.1"/>
    <property type="molecule type" value="Genomic_DNA"/>
</dbReference>
<evidence type="ECO:0000313" key="2">
    <source>
        <dbReference type="Proteomes" id="UP000679722"/>
    </source>
</evidence>
<evidence type="ECO:0000313" key="1">
    <source>
        <dbReference type="EMBL" id="MBR7889838.1"/>
    </source>
</evidence>